<protein>
    <submittedName>
        <fullName evidence="4">Uncharacterized protein</fullName>
    </submittedName>
</protein>
<feature type="region of interest" description="Disordered" evidence="2">
    <location>
        <begin position="226"/>
        <end position="284"/>
    </location>
</feature>
<evidence type="ECO:0000256" key="3">
    <source>
        <dbReference type="SAM" id="Phobius"/>
    </source>
</evidence>
<dbReference type="AlphaFoldDB" id="A0AAD9QZC8"/>
<evidence type="ECO:0000256" key="1">
    <source>
        <dbReference type="SAM" id="Coils"/>
    </source>
</evidence>
<gene>
    <name evidence="4" type="ORF">P5673_004813</name>
</gene>
<reference evidence="4" key="1">
    <citation type="journal article" date="2023" name="G3 (Bethesda)">
        <title>Whole genome assembly and annotation of the endangered Caribbean coral Acropora cervicornis.</title>
        <authorList>
            <person name="Selwyn J.D."/>
            <person name="Vollmer S.V."/>
        </authorList>
    </citation>
    <scope>NUCLEOTIDE SEQUENCE</scope>
    <source>
        <strain evidence="4">K2</strain>
    </source>
</reference>
<feature type="coiled-coil region" evidence="1">
    <location>
        <begin position="154"/>
        <end position="208"/>
    </location>
</feature>
<dbReference type="EMBL" id="JARQWQ010000008">
    <property type="protein sequence ID" value="KAK2570068.1"/>
    <property type="molecule type" value="Genomic_DNA"/>
</dbReference>
<accession>A0AAD9QZC8</accession>
<keyword evidence="3" id="KW-0812">Transmembrane</keyword>
<keyword evidence="5" id="KW-1185">Reference proteome</keyword>
<organism evidence="4 5">
    <name type="scientific">Acropora cervicornis</name>
    <name type="common">Staghorn coral</name>
    <dbReference type="NCBI Taxonomy" id="6130"/>
    <lineage>
        <taxon>Eukaryota</taxon>
        <taxon>Metazoa</taxon>
        <taxon>Cnidaria</taxon>
        <taxon>Anthozoa</taxon>
        <taxon>Hexacorallia</taxon>
        <taxon>Scleractinia</taxon>
        <taxon>Astrocoeniina</taxon>
        <taxon>Acroporidae</taxon>
        <taxon>Acropora</taxon>
    </lineage>
</organism>
<feature type="region of interest" description="Disordered" evidence="2">
    <location>
        <begin position="93"/>
        <end position="124"/>
    </location>
</feature>
<name>A0AAD9QZC8_ACRCE</name>
<keyword evidence="3" id="KW-1133">Transmembrane helix</keyword>
<evidence type="ECO:0000313" key="4">
    <source>
        <dbReference type="EMBL" id="KAK2570068.1"/>
    </source>
</evidence>
<evidence type="ECO:0000313" key="5">
    <source>
        <dbReference type="Proteomes" id="UP001249851"/>
    </source>
</evidence>
<evidence type="ECO:0000256" key="2">
    <source>
        <dbReference type="SAM" id="MobiDB-lite"/>
    </source>
</evidence>
<keyword evidence="3" id="KW-0472">Membrane</keyword>
<feature type="transmembrane region" description="Helical" evidence="3">
    <location>
        <begin position="15"/>
        <end position="38"/>
    </location>
</feature>
<comment type="caution">
    <text evidence="4">The sequence shown here is derived from an EMBL/GenBank/DDBJ whole genome shotgun (WGS) entry which is preliminary data.</text>
</comment>
<feature type="transmembrane region" description="Helical" evidence="3">
    <location>
        <begin position="50"/>
        <end position="68"/>
    </location>
</feature>
<reference evidence="4" key="2">
    <citation type="journal article" date="2023" name="Science">
        <title>Genomic signatures of disease resistance in endangered staghorn corals.</title>
        <authorList>
            <person name="Vollmer S.V."/>
            <person name="Selwyn J.D."/>
            <person name="Despard B.A."/>
            <person name="Roesel C.L."/>
        </authorList>
    </citation>
    <scope>NUCLEOTIDE SEQUENCE</scope>
    <source>
        <strain evidence="4">K2</strain>
    </source>
</reference>
<proteinExistence type="predicted"/>
<sequence>MIGRSFDHIFDASELTFTLFILVYFSRFNLIISELCTASMAIGGGFFDQYSVFCVFGSVVGCVVVPLITQSVESVIFSAIVISLTATHLTKRASKSESTNQASTKDFGEKRPRRKMKDREREQLSYVKKRKQTTLELQPLTVRDPGDRKRNKENQRELALVRQLELERKQEEKKERQVKKREEERLKRIELEREEKEKEQRLKMYKEQRIREVRENIRPMNKTKLTSTTKVTKKLTVRPPTTKSTAKAPDSPLVTMHYLSRQRSQSEESESDPPSPPPSVWKVPKYVEPKWNPWKPEVDSSPRATRLNNDVGCVKVKPEAPFNQLYNPVHMNQSLQKNHLLNQNAERKQSPSELKSTLNTADFIKVKEMDKPDNRHVKFNSYSSFSGLDLLSQLKEDASKPDLGFKSYSLFGPEEPNSAIFRSPLTGH</sequence>
<keyword evidence="1" id="KW-0175">Coiled coil</keyword>
<dbReference type="Proteomes" id="UP001249851">
    <property type="component" value="Unassembled WGS sequence"/>
</dbReference>